<organism evidence="1 2">
    <name type="scientific">Candidatus Buchananbacteria bacterium CG10_big_fil_rev_8_21_14_0_10_42_9</name>
    <dbReference type="NCBI Taxonomy" id="1974526"/>
    <lineage>
        <taxon>Bacteria</taxon>
        <taxon>Candidatus Buchananiibacteriota</taxon>
    </lineage>
</organism>
<reference evidence="2" key="1">
    <citation type="submission" date="2017-09" db="EMBL/GenBank/DDBJ databases">
        <title>Depth-based differentiation of microbial function through sediment-hosted aquifers and enrichment of novel symbionts in the deep terrestrial subsurface.</title>
        <authorList>
            <person name="Probst A.J."/>
            <person name="Ladd B."/>
            <person name="Jarett J.K."/>
            <person name="Geller-Mcgrath D.E."/>
            <person name="Sieber C.M.K."/>
            <person name="Emerson J.B."/>
            <person name="Anantharaman K."/>
            <person name="Thomas B.C."/>
            <person name="Malmstrom R."/>
            <person name="Stieglmeier M."/>
            <person name="Klingl A."/>
            <person name="Woyke T."/>
            <person name="Ryan C.M."/>
            <person name="Banfield J.F."/>
        </authorList>
    </citation>
    <scope>NUCLEOTIDE SEQUENCE [LARGE SCALE GENOMIC DNA]</scope>
</reference>
<dbReference type="Proteomes" id="UP000230935">
    <property type="component" value="Unassembled WGS sequence"/>
</dbReference>
<gene>
    <name evidence="1" type="ORF">COT81_03070</name>
</gene>
<sequence>MRSLKNIGFVDLSLPEKTIVTDYRDKRDIDRTEPLEGPESFFKAFDIATARNTQAVNESIARSGEDYVEQIAGEEYDRLLDPNEPVYGDEVAIRAYDIKDDESSRLLAEDVPKDLYIKYVKEFGTPQASVGREARNLKGDSEILQHFTNAALEEGDIDTAIEGMWRLGLLDDAEVIQEALKKIPRDKKDQRREFLEKIKEAAANRVEYNPLELQEA</sequence>
<proteinExistence type="predicted"/>
<evidence type="ECO:0000313" key="1">
    <source>
        <dbReference type="EMBL" id="PIS05069.1"/>
    </source>
</evidence>
<dbReference type="EMBL" id="PEZZ01000022">
    <property type="protein sequence ID" value="PIS05069.1"/>
    <property type="molecule type" value="Genomic_DNA"/>
</dbReference>
<protein>
    <submittedName>
        <fullName evidence="1">Uncharacterized protein</fullName>
    </submittedName>
</protein>
<accession>A0A2H0W126</accession>
<comment type="caution">
    <text evidence="1">The sequence shown here is derived from an EMBL/GenBank/DDBJ whole genome shotgun (WGS) entry which is preliminary data.</text>
</comment>
<evidence type="ECO:0000313" key="2">
    <source>
        <dbReference type="Proteomes" id="UP000230935"/>
    </source>
</evidence>
<dbReference type="AlphaFoldDB" id="A0A2H0W126"/>
<name>A0A2H0W126_9BACT</name>